<proteinExistence type="inferred from homology"/>
<dbReference type="AlphaFoldDB" id="A0AAV4DXS8"/>
<dbReference type="GO" id="GO:0004865">
    <property type="term" value="F:protein serine/threonine phosphatase inhibitor activity"/>
    <property type="evidence" value="ECO:0007669"/>
    <property type="project" value="TreeGrafter"/>
</dbReference>
<keyword evidence="6" id="KW-1185">Reference proteome</keyword>
<dbReference type="Proteomes" id="UP000735302">
    <property type="component" value="Unassembled WGS sequence"/>
</dbReference>
<evidence type="ECO:0000256" key="3">
    <source>
        <dbReference type="ARBA" id="ARBA00023272"/>
    </source>
</evidence>
<feature type="region of interest" description="Disordered" evidence="4">
    <location>
        <begin position="21"/>
        <end position="57"/>
    </location>
</feature>
<dbReference type="EMBL" id="BLXT01008440">
    <property type="protein sequence ID" value="GFO48686.1"/>
    <property type="molecule type" value="Genomic_DNA"/>
</dbReference>
<protein>
    <submittedName>
        <fullName evidence="5">Protein phosphatase 1 regulatory subunit 14b</fullName>
    </submittedName>
</protein>
<comment type="caution">
    <text evidence="5">The sequence shown here is derived from an EMBL/GenBank/DDBJ whole genome shotgun (WGS) entry which is preliminary data.</text>
</comment>
<evidence type="ECO:0000313" key="5">
    <source>
        <dbReference type="EMBL" id="GFO48686.1"/>
    </source>
</evidence>
<keyword evidence="3" id="KW-0650">Protein phosphatase inhibitor</keyword>
<dbReference type="SUPFAM" id="SSF81790">
    <property type="entry name" value="Myosin phosphatase inhibitor 17kDa protein, CPI-17"/>
    <property type="match status" value="2"/>
</dbReference>
<accession>A0AAV4DXS8</accession>
<reference evidence="5 6" key="1">
    <citation type="journal article" date="2021" name="Elife">
        <title>Chloroplast acquisition without the gene transfer in kleptoplastic sea slugs, Plakobranchus ocellatus.</title>
        <authorList>
            <person name="Maeda T."/>
            <person name="Takahashi S."/>
            <person name="Yoshida T."/>
            <person name="Shimamura S."/>
            <person name="Takaki Y."/>
            <person name="Nagai Y."/>
            <person name="Toyoda A."/>
            <person name="Suzuki Y."/>
            <person name="Arimoto A."/>
            <person name="Ishii H."/>
            <person name="Satoh N."/>
            <person name="Nishiyama T."/>
            <person name="Hasebe M."/>
            <person name="Maruyama T."/>
            <person name="Minagawa J."/>
            <person name="Obokata J."/>
            <person name="Shigenobu S."/>
        </authorList>
    </citation>
    <scope>NUCLEOTIDE SEQUENCE [LARGE SCALE GENOMIC DNA]</scope>
</reference>
<gene>
    <name evidence="5" type="ORF">PoB_007519100</name>
</gene>
<organism evidence="5 6">
    <name type="scientific">Plakobranchus ocellatus</name>
    <dbReference type="NCBI Taxonomy" id="259542"/>
    <lineage>
        <taxon>Eukaryota</taxon>
        <taxon>Metazoa</taxon>
        <taxon>Spiralia</taxon>
        <taxon>Lophotrochozoa</taxon>
        <taxon>Mollusca</taxon>
        <taxon>Gastropoda</taxon>
        <taxon>Heterobranchia</taxon>
        <taxon>Euthyneura</taxon>
        <taxon>Panpulmonata</taxon>
        <taxon>Sacoglossa</taxon>
        <taxon>Placobranchoidea</taxon>
        <taxon>Plakobranchidae</taxon>
        <taxon>Plakobranchus</taxon>
    </lineage>
</organism>
<dbReference type="Gene3D" id="1.10.150.220">
    <property type="entry name" value="CPI-17"/>
    <property type="match status" value="2"/>
</dbReference>
<evidence type="ECO:0000256" key="2">
    <source>
        <dbReference type="ARBA" id="ARBA00022553"/>
    </source>
</evidence>
<dbReference type="GO" id="GO:0005737">
    <property type="term" value="C:cytoplasm"/>
    <property type="evidence" value="ECO:0007669"/>
    <property type="project" value="InterPro"/>
</dbReference>
<name>A0AAV4DXS8_9GAST</name>
<dbReference type="InterPro" id="IPR008025">
    <property type="entry name" value="CPI-17"/>
</dbReference>
<sequence>MSRNPFRKSVGFYEVMATSYTSDAPSDKSYGKPKQMENYPSSQSAEKDSPRNVGFNIKDQHSEKRKKYLTAKYGAHQMLLIKKRLGVEMWIFDELRKLYNSEVDDHDCELELEEILNLDTDSERREYALVDDHDCELELEEILNLDTDSERREYALGQLQDAKQSKDVVNNFIEEMLKKAKTL</sequence>
<evidence type="ECO:0000256" key="4">
    <source>
        <dbReference type="SAM" id="MobiDB-lite"/>
    </source>
</evidence>
<dbReference type="PANTHER" id="PTHR16188">
    <property type="entry name" value="PROTEIN PHOSPHATASE 1 INHIBITOR POTENTIATED BY PROTEIN KINASE C"/>
    <property type="match status" value="1"/>
</dbReference>
<dbReference type="Pfam" id="PF05361">
    <property type="entry name" value="PP1_inhibitor"/>
    <property type="match status" value="1"/>
</dbReference>
<evidence type="ECO:0000313" key="6">
    <source>
        <dbReference type="Proteomes" id="UP000735302"/>
    </source>
</evidence>
<comment type="similarity">
    <text evidence="1">Belongs to the PP1 inhibitor family.</text>
</comment>
<dbReference type="InterPro" id="IPR036658">
    <property type="entry name" value="CPI-17_sf"/>
</dbReference>
<dbReference type="PANTHER" id="PTHR16188:SF14">
    <property type="entry name" value="GEO07393P1"/>
    <property type="match status" value="1"/>
</dbReference>
<keyword evidence="2" id="KW-0597">Phosphoprotein</keyword>
<evidence type="ECO:0000256" key="1">
    <source>
        <dbReference type="ARBA" id="ARBA00005483"/>
    </source>
</evidence>